<reference evidence="1 2" key="1">
    <citation type="submission" date="2020-01" db="EMBL/GenBank/DDBJ databases">
        <authorList>
            <person name="Palmer J.M."/>
        </authorList>
    </citation>
    <scope>NUCLEOTIDE SEQUENCE [LARGE SCALE GENOMIC DNA]</scope>
    <source>
        <strain evidence="1 2">TWF970</strain>
    </source>
</reference>
<proteinExistence type="predicted"/>
<dbReference type="Proteomes" id="UP000474640">
    <property type="component" value="Unassembled WGS sequence"/>
</dbReference>
<accession>A0A7C8V8M9</accession>
<gene>
    <name evidence="1" type="ORF">TWF970_004387</name>
</gene>
<evidence type="ECO:0000313" key="1">
    <source>
        <dbReference type="EMBL" id="KAF3278843.1"/>
    </source>
</evidence>
<comment type="caution">
    <text evidence="1">The sequence shown here is derived from an EMBL/GenBank/DDBJ whole genome shotgun (WGS) entry which is preliminary data.</text>
</comment>
<protein>
    <submittedName>
        <fullName evidence="1">Uncharacterized protein</fullName>
    </submittedName>
</protein>
<evidence type="ECO:0000313" key="2">
    <source>
        <dbReference type="Proteomes" id="UP000474640"/>
    </source>
</evidence>
<dbReference type="EMBL" id="JAABOJ010000023">
    <property type="protein sequence ID" value="KAF3278843.1"/>
    <property type="molecule type" value="Genomic_DNA"/>
</dbReference>
<organism evidence="1 2">
    <name type="scientific">Orbilia oligospora</name>
    <name type="common">Nematode-trapping fungus</name>
    <name type="synonym">Arthrobotrys oligospora</name>
    <dbReference type="NCBI Taxonomy" id="2813651"/>
    <lineage>
        <taxon>Eukaryota</taxon>
        <taxon>Fungi</taxon>
        <taxon>Dikarya</taxon>
        <taxon>Ascomycota</taxon>
        <taxon>Pezizomycotina</taxon>
        <taxon>Orbiliomycetes</taxon>
        <taxon>Orbiliales</taxon>
        <taxon>Orbiliaceae</taxon>
        <taxon>Orbilia</taxon>
    </lineage>
</organism>
<sequence length="89" mass="10592">MCWTIYYCQCTHPYPRPSVSDACYCDLYRVSSLKKVCIPCEGLDKTGDEEEDRERWKRQVRRNEVMARWLSRGGSGDRWFDETLLDDSE</sequence>
<dbReference type="AlphaFoldDB" id="A0A7C8V8M9"/>
<name>A0A7C8V8M9_ORBOL</name>